<evidence type="ECO:0000256" key="1">
    <source>
        <dbReference type="ARBA" id="ARBA00022448"/>
    </source>
</evidence>
<dbReference type="SUPFAM" id="SSF57802">
    <property type="entry name" value="Rubredoxin-like"/>
    <property type="match status" value="1"/>
</dbReference>
<keyword evidence="6" id="KW-0812">Transmembrane</keyword>
<dbReference type="GO" id="GO:0005506">
    <property type="term" value="F:iron ion binding"/>
    <property type="evidence" value="ECO:0007669"/>
    <property type="project" value="InterPro"/>
</dbReference>
<keyword evidence="1" id="KW-0813">Transport</keyword>
<dbReference type="OrthoDB" id="6379857at2759"/>
<evidence type="ECO:0000256" key="4">
    <source>
        <dbReference type="ARBA" id="ARBA00023004"/>
    </source>
</evidence>
<dbReference type="CDD" id="cd00730">
    <property type="entry name" value="rubredoxin"/>
    <property type="match status" value="1"/>
</dbReference>
<keyword evidence="6" id="KW-1133">Transmembrane helix</keyword>
<reference evidence="8 9" key="1">
    <citation type="journal article" date="2004" name="Nature">
        <title>Genome sequence of the ultrasmall unicellular red alga Cyanidioschyzon merolae 10D.</title>
        <authorList>
            <person name="Matsuzaki M."/>
            <person name="Misumi O."/>
            <person name="Shin-i T."/>
            <person name="Maruyama S."/>
            <person name="Takahara M."/>
            <person name="Miyagishima S."/>
            <person name="Mori T."/>
            <person name="Nishida K."/>
            <person name="Yagisawa F."/>
            <person name="Nishida K."/>
            <person name="Yoshida Y."/>
            <person name="Nishimura Y."/>
            <person name="Nakao S."/>
            <person name="Kobayashi T."/>
            <person name="Momoyama Y."/>
            <person name="Higashiyama T."/>
            <person name="Minoda A."/>
            <person name="Sano M."/>
            <person name="Nomoto H."/>
            <person name="Oishi K."/>
            <person name="Hayashi H."/>
            <person name="Ohta F."/>
            <person name="Nishizaka S."/>
            <person name="Haga S."/>
            <person name="Miura S."/>
            <person name="Morishita T."/>
            <person name="Kabeya Y."/>
            <person name="Terasawa K."/>
            <person name="Suzuki Y."/>
            <person name="Ishii Y."/>
            <person name="Asakawa S."/>
            <person name="Takano H."/>
            <person name="Ohta N."/>
            <person name="Kuroiwa H."/>
            <person name="Tanaka K."/>
            <person name="Shimizu N."/>
            <person name="Sugano S."/>
            <person name="Sato N."/>
            <person name="Nozaki H."/>
            <person name="Ogasawara N."/>
            <person name="Kohara Y."/>
            <person name="Kuroiwa T."/>
        </authorList>
    </citation>
    <scope>NUCLEOTIDE SEQUENCE [LARGE SCALE GENOMIC DNA]</scope>
    <source>
        <strain evidence="8 9">10D</strain>
    </source>
</reference>
<feature type="domain" description="Rubredoxin-like" evidence="7">
    <location>
        <begin position="121"/>
        <end position="173"/>
    </location>
</feature>
<dbReference type="PANTHER" id="PTHR47627:SF1">
    <property type="entry name" value="RUBREDOXIN-1-RELATED"/>
    <property type="match status" value="1"/>
</dbReference>
<dbReference type="Gene3D" id="2.20.28.10">
    <property type="match status" value="1"/>
</dbReference>
<feature type="compositionally biased region" description="Low complexity" evidence="5">
    <location>
        <begin position="51"/>
        <end position="65"/>
    </location>
</feature>
<dbReference type="RefSeq" id="XP_005538834.1">
    <property type="nucleotide sequence ID" value="XM_005538777.1"/>
</dbReference>
<name>M1VLX4_CYAM1</name>
<dbReference type="EMBL" id="AP006501">
    <property type="protein sequence ID" value="BAM82798.1"/>
    <property type="molecule type" value="Genomic_DNA"/>
</dbReference>
<dbReference type="Gramene" id="CMS181CT">
    <property type="protein sequence ID" value="CMS181CT"/>
    <property type="gene ID" value="CMS181C"/>
</dbReference>
<evidence type="ECO:0000313" key="8">
    <source>
        <dbReference type="EMBL" id="BAM82798.1"/>
    </source>
</evidence>
<dbReference type="KEGG" id="cme:CYME_CMS181C"/>
<keyword evidence="2" id="KW-0479">Metal-binding</keyword>
<dbReference type="GO" id="GO:0043448">
    <property type="term" value="P:alkane catabolic process"/>
    <property type="evidence" value="ECO:0007669"/>
    <property type="project" value="TreeGrafter"/>
</dbReference>
<dbReference type="AlphaFoldDB" id="M1VLX4"/>
<dbReference type="HOGENOM" id="CLU_1257679_0_0_1"/>
<dbReference type="OMA" id="STGIHEC"/>
<evidence type="ECO:0000259" key="7">
    <source>
        <dbReference type="PROSITE" id="PS50903"/>
    </source>
</evidence>
<dbReference type="Proteomes" id="UP000007014">
    <property type="component" value="Chromosome 19"/>
</dbReference>
<evidence type="ECO:0000256" key="5">
    <source>
        <dbReference type="SAM" id="MobiDB-lite"/>
    </source>
</evidence>
<dbReference type="InterPro" id="IPR024934">
    <property type="entry name" value="Rubredoxin-like_dom"/>
</dbReference>
<dbReference type="PANTHER" id="PTHR47627">
    <property type="entry name" value="RUBREDOXIN"/>
    <property type="match status" value="1"/>
</dbReference>
<proteinExistence type="predicted"/>
<organism evidence="8 9">
    <name type="scientific">Cyanidioschyzon merolae (strain NIES-3377 / 10D)</name>
    <name type="common">Unicellular red alga</name>
    <dbReference type="NCBI Taxonomy" id="280699"/>
    <lineage>
        <taxon>Eukaryota</taxon>
        <taxon>Rhodophyta</taxon>
        <taxon>Bangiophyceae</taxon>
        <taxon>Cyanidiales</taxon>
        <taxon>Cyanidiaceae</taxon>
        <taxon>Cyanidioschyzon</taxon>
    </lineage>
</organism>
<evidence type="ECO:0000256" key="2">
    <source>
        <dbReference type="ARBA" id="ARBA00022723"/>
    </source>
</evidence>
<evidence type="ECO:0000256" key="6">
    <source>
        <dbReference type="SAM" id="Phobius"/>
    </source>
</evidence>
<dbReference type="InterPro" id="IPR050526">
    <property type="entry name" value="Rubredoxin_ET"/>
</dbReference>
<reference evidence="8 9" key="2">
    <citation type="journal article" date="2007" name="BMC Biol.">
        <title>A 100%-complete sequence reveals unusually simple genomic features in the hot-spring red alga Cyanidioschyzon merolae.</title>
        <authorList>
            <person name="Nozaki H."/>
            <person name="Takano H."/>
            <person name="Misumi O."/>
            <person name="Terasawa K."/>
            <person name="Matsuzaki M."/>
            <person name="Maruyama S."/>
            <person name="Nishida K."/>
            <person name="Yagisawa F."/>
            <person name="Yoshida Y."/>
            <person name="Fujiwara T."/>
            <person name="Takio S."/>
            <person name="Tamura K."/>
            <person name="Chung S.J."/>
            <person name="Nakamura S."/>
            <person name="Kuroiwa H."/>
            <person name="Tanaka K."/>
            <person name="Sato N."/>
            <person name="Kuroiwa T."/>
        </authorList>
    </citation>
    <scope>NUCLEOTIDE SEQUENCE [LARGE SCALE GENOMIC DNA]</scope>
    <source>
        <strain evidence="8 9">10D</strain>
    </source>
</reference>
<accession>M1VLX4</accession>
<feature type="transmembrane region" description="Helical" evidence="6">
    <location>
        <begin position="200"/>
        <end position="219"/>
    </location>
</feature>
<evidence type="ECO:0000313" key="9">
    <source>
        <dbReference type="Proteomes" id="UP000007014"/>
    </source>
</evidence>
<feature type="region of interest" description="Disordered" evidence="5">
    <location>
        <begin position="45"/>
        <end position="105"/>
    </location>
</feature>
<dbReference type="Pfam" id="PF00301">
    <property type="entry name" value="Rubredoxin"/>
    <property type="match status" value="1"/>
</dbReference>
<dbReference type="STRING" id="280699.M1VLX4"/>
<keyword evidence="3" id="KW-0249">Electron transport</keyword>
<dbReference type="PROSITE" id="PS50903">
    <property type="entry name" value="RUBREDOXIN_LIKE"/>
    <property type="match status" value="1"/>
</dbReference>
<evidence type="ECO:0000256" key="3">
    <source>
        <dbReference type="ARBA" id="ARBA00022982"/>
    </source>
</evidence>
<gene>
    <name evidence="8" type="ORF">CYME_CMS181C</name>
</gene>
<dbReference type="GeneID" id="16997588"/>
<protein>
    <submittedName>
        <fullName evidence="8">Rubredoxin</fullName>
    </submittedName>
</protein>
<keyword evidence="4" id="KW-0408">Iron</keyword>
<dbReference type="InterPro" id="IPR024935">
    <property type="entry name" value="Rubredoxin_dom"/>
</dbReference>
<keyword evidence="6" id="KW-0472">Membrane</keyword>
<sequence>MSTDGETRKLAFILAPLLRTGQWQLALRTAPRCRLRAGGWKRSAGRGALRASLSPESSASESGGSTRNGSQGTEGLLQDKSTDGTGAQPATDLSPAEAEQLRKKQEADALRAAERFMERDEGNFACTSCGYVYTPQTGETFLGIPPGTQFEDIDAGTFRCPVCRSPKSAFQPARTVVAGFAVNQKYGIGANALTPAQKNALIFGGLFAAFLLLLSGYLMS</sequence>
<dbReference type="GO" id="GO:0009055">
    <property type="term" value="F:electron transfer activity"/>
    <property type="evidence" value="ECO:0007669"/>
    <property type="project" value="TreeGrafter"/>
</dbReference>
<keyword evidence="9" id="KW-1185">Reference proteome</keyword>
<dbReference type="eggNOG" id="ENOG502S3MR">
    <property type="taxonomic scope" value="Eukaryota"/>
</dbReference>